<evidence type="ECO:0000313" key="9">
    <source>
        <dbReference type="Proteomes" id="UP001595872"/>
    </source>
</evidence>
<dbReference type="SUPFAM" id="SSF53448">
    <property type="entry name" value="Nucleotide-diphospho-sugar transferases"/>
    <property type="match status" value="1"/>
</dbReference>
<dbReference type="Pfam" id="PF19320">
    <property type="entry name" value="GlfT2_domain3"/>
    <property type="match status" value="1"/>
</dbReference>
<gene>
    <name evidence="8" type="ORF">ACFPCY_38595</name>
</gene>
<keyword evidence="3 8" id="KW-0328">Glycosyltransferase</keyword>
<dbReference type="Pfam" id="PF13641">
    <property type="entry name" value="Glyco_tranf_2_3"/>
    <property type="match status" value="1"/>
</dbReference>
<sequence>MSDTTDTAADGPAAAATDGLRVLHRVIMPAERDLDVLRLYVDGNAVFGRRSVDLAGAAEQVLAEQDTGTGRPAAGYRPSSKDDSAEIIGRRSIVVPSGARVSFCSYFNAFPAGYWRRWSTVETVRLRLAVRGEATVLIYRSTGKGHLERIKALQFDSDTSVERSVDLPLAPFIDGGWYWFDIIADGRTAVLDRAEWCAATERTTPGTATIGITTFNRPKFCVEQLVALAGAGDVLDVVDEIIVVDQGTDRIEDHPDFPAAAAALGDRLRVIDQANLGGSGGFARAMHETVEAGRSTYTLLLDDDVILEPEGIVRAVTFADLARGPMIVGGHMLDLYNRSVLHVFGETIARYRWWMEPAPNTFLGHDLAHTPLRHTPWLHRRADVDYNAWWMCLIPVDVIRKIGLSLPFFIKWDDIEYGLRAKEAGIPTVSLPGAAVWHVPWHSKDVMTDWQAYFTERNRIVTALVYSPYERGGNMLKESLFITIKHALAMQYSTAELMLLAIEDALKGPDDLHPSIVTKMGELRELRAGFIDARAESDLDAFPAVRRRKPPRKGRGVAPPKDRKAMIRTALLGAARQLKPVDQHPRTHPEAVVPHVDQTWWLLTKFDSALVSSADGTKVAWYQRDPRRFWSLIRRANALHARLMKDWDSLSARYRAALPELTAPEAWRATFAKADKPAPAAKSAAAVKAAAAVEAATSARVDVPAVSLDSAADAAPGASPSPVPEPERPASPMSEQPAPPAAERSVPPAAERPASPASEQPAPPAAEQPAPPEAERPAPPKAESGGAG</sequence>
<feature type="compositionally biased region" description="Low complexity" evidence="5">
    <location>
        <begin position="741"/>
        <end position="760"/>
    </location>
</feature>
<dbReference type="PANTHER" id="PTHR43179">
    <property type="entry name" value="RHAMNOSYLTRANSFERASE WBBL"/>
    <property type="match status" value="1"/>
</dbReference>
<accession>A0ABV9UCB9</accession>
<comment type="pathway">
    <text evidence="1">Cell wall biogenesis; cell wall polysaccharide biosynthesis.</text>
</comment>
<feature type="region of interest" description="Disordered" evidence="5">
    <location>
        <begin position="710"/>
        <end position="788"/>
    </location>
</feature>
<dbReference type="GO" id="GO:0016757">
    <property type="term" value="F:glycosyltransferase activity"/>
    <property type="evidence" value="ECO:0007669"/>
    <property type="project" value="UniProtKB-KW"/>
</dbReference>
<evidence type="ECO:0000256" key="2">
    <source>
        <dbReference type="ARBA" id="ARBA00006739"/>
    </source>
</evidence>
<evidence type="ECO:0000259" key="6">
    <source>
        <dbReference type="Pfam" id="PF17994"/>
    </source>
</evidence>
<evidence type="ECO:0000256" key="5">
    <source>
        <dbReference type="SAM" id="MobiDB-lite"/>
    </source>
</evidence>
<evidence type="ECO:0000256" key="1">
    <source>
        <dbReference type="ARBA" id="ARBA00004776"/>
    </source>
</evidence>
<dbReference type="Proteomes" id="UP001595872">
    <property type="component" value="Unassembled WGS sequence"/>
</dbReference>
<feature type="domain" description="Galactofuranosyltransferase-2 C-terminal" evidence="7">
    <location>
        <begin position="475"/>
        <end position="672"/>
    </location>
</feature>
<comment type="similarity">
    <text evidence="2">Belongs to the glycosyltransferase 2 family.</text>
</comment>
<keyword evidence="9" id="KW-1185">Reference proteome</keyword>
<feature type="domain" description="Galactofuranosyltransferase GlfT2 N-terminal" evidence="6">
    <location>
        <begin position="81"/>
        <end position="198"/>
    </location>
</feature>
<dbReference type="InterPro" id="IPR029044">
    <property type="entry name" value="Nucleotide-diphossugar_trans"/>
</dbReference>
<name>A0ABV9UCB9_9ACTN</name>
<dbReference type="Gene3D" id="3.90.550.60">
    <property type="match status" value="1"/>
</dbReference>
<dbReference type="RefSeq" id="WP_378264011.1">
    <property type="nucleotide sequence ID" value="NZ_JBHSIT010000016.1"/>
</dbReference>
<dbReference type="Pfam" id="PF17994">
    <property type="entry name" value="Glft2_N"/>
    <property type="match status" value="1"/>
</dbReference>
<dbReference type="EC" id="2.4.-.-" evidence="8"/>
<evidence type="ECO:0000256" key="3">
    <source>
        <dbReference type="ARBA" id="ARBA00022676"/>
    </source>
</evidence>
<evidence type="ECO:0000256" key="4">
    <source>
        <dbReference type="ARBA" id="ARBA00022679"/>
    </source>
</evidence>
<reference evidence="9" key="1">
    <citation type="journal article" date="2019" name="Int. J. Syst. Evol. Microbiol.">
        <title>The Global Catalogue of Microorganisms (GCM) 10K type strain sequencing project: providing services to taxonomists for standard genome sequencing and annotation.</title>
        <authorList>
            <consortium name="The Broad Institute Genomics Platform"/>
            <consortium name="The Broad Institute Genome Sequencing Center for Infectious Disease"/>
            <person name="Wu L."/>
            <person name="Ma J."/>
        </authorList>
    </citation>
    <scope>NUCLEOTIDE SEQUENCE [LARGE SCALE GENOMIC DNA]</scope>
    <source>
        <strain evidence="9">KLKA75</strain>
    </source>
</reference>
<keyword evidence="4 8" id="KW-0808">Transferase</keyword>
<dbReference type="EMBL" id="JBHSIT010000016">
    <property type="protein sequence ID" value="MFC4913260.1"/>
    <property type="molecule type" value="Genomic_DNA"/>
</dbReference>
<evidence type="ECO:0000259" key="7">
    <source>
        <dbReference type="Pfam" id="PF19320"/>
    </source>
</evidence>
<protein>
    <submittedName>
        <fullName evidence="8">Glycosyltransferase</fullName>
        <ecNumber evidence="8">2.4.-.-</ecNumber>
    </submittedName>
</protein>
<organism evidence="8 9">
    <name type="scientific">Actinomadura gamaensis</name>
    <dbReference type="NCBI Taxonomy" id="1763541"/>
    <lineage>
        <taxon>Bacteria</taxon>
        <taxon>Bacillati</taxon>
        <taxon>Actinomycetota</taxon>
        <taxon>Actinomycetes</taxon>
        <taxon>Streptosporangiales</taxon>
        <taxon>Thermomonosporaceae</taxon>
        <taxon>Actinomadura</taxon>
    </lineage>
</organism>
<feature type="region of interest" description="Disordered" evidence="5">
    <location>
        <begin position="63"/>
        <end position="82"/>
    </location>
</feature>
<dbReference type="InterPro" id="IPR045699">
    <property type="entry name" value="GlfT2_C"/>
</dbReference>
<proteinExistence type="inferred from homology"/>
<dbReference type="InterPro" id="IPR040492">
    <property type="entry name" value="GlfT2_N"/>
</dbReference>
<evidence type="ECO:0000313" key="8">
    <source>
        <dbReference type="EMBL" id="MFC4913260.1"/>
    </source>
</evidence>
<comment type="caution">
    <text evidence="8">The sequence shown here is derived from an EMBL/GenBank/DDBJ whole genome shotgun (WGS) entry which is preliminary data.</text>
</comment>
<feature type="compositionally biased region" description="Pro residues" evidence="5">
    <location>
        <begin position="761"/>
        <end position="772"/>
    </location>
</feature>
<dbReference type="PANTHER" id="PTHR43179:SF12">
    <property type="entry name" value="GALACTOFURANOSYLTRANSFERASE GLFT2"/>
    <property type="match status" value="1"/>
</dbReference>